<reference evidence="4" key="1">
    <citation type="submission" date="2017-04" db="EMBL/GenBank/DDBJ databases">
        <title>Function of individual gut microbiota members based on whole genome sequencing of pure cultures obtained from chicken caecum.</title>
        <authorList>
            <person name="Medvecky M."/>
            <person name="Cejkova D."/>
            <person name="Polansky O."/>
            <person name="Karasova D."/>
            <person name="Kubasova T."/>
            <person name="Cizek A."/>
            <person name="Rychlik I."/>
        </authorList>
    </citation>
    <scope>NUCLEOTIDE SEQUENCE [LARGE SCALE GENOMIC DNA]</scope>
    <source>
        <strain evidence="4">An5</strain>
    </source>
</reference>
<dbReference type="InterPro" id="IPR055247">
    <property type="entry name" value="InsJ-like_HTH"/>
</dbReference>
<dbReference type="AlphaFoldDB" id="A0A1Y3XVS7"/>
<feature type="domain" description="Insertion element IS150 protein InsJ-like helix-turn-helix" evidence="2">
    <location>
        <begin position="65"/>
        <end position="117"/>
    </location>
</feature>
<dbReference type="PANTHER" id="PTHR33795">
    <property type="entry name" value="INSERTION ELEMENT IS150 PROTEIN INSJ"/>
    <property type="match status" value="1"/>
</dbReference>
<dbReference type="SUPFAM" id="SSF46689">
    <property type="entry name" value="Homeodomain-like"/>
    <property type="match status" value="1"/>
</dbReference>
<dbReference type="RefSeq" id="WP_162609740.1">
    <property type="nucleotide sequence ID" value="NZ_NFIE01000002.1"/>
</dbReference>
<comment type="similarity">
    <text evidence="1">Belongs to the IS150/IS1296 orfA family.</text>
</comment>
<dbReference type="InterPro" id="IPR009057">
    <property type="entry name" value="Homeodomain-like_sf"/>
</dbReference>
<dbReference type="InterPro" id="IPR010921">
    <property type="entry name" value="Trp_repressor/repl_initiator"/>
</dbReference>
<dbReference type="GO" id="GO:0043565">
    <property type="term" value="F:sequence-specific DNA binding"/>
    <property type="evidence" value="ECO:0007669"/>
    <property type="project" value="InterPro"/>
</dbReference>
<evidence type="ECO:0000313" key="3">
    <source>
        <dbReference type="EMBL" id="OUN89686.1"/>
    </source>
</evidence>
<dbReference type="InterPro" id="IPR036388">
    <property type="entry name" value="WH-like_DNA-bd_sf"/>
</dbReference>
<protein>
    <submittedName>
        <fullName evidence="3">Transposase</fullName>
    </submittedName>
</protein>
<evidence type="ECO:0000313" key="4">
    <source>
        <dbReference type="Proteomes" id="UP000195781"/>
    </source>
</evidence>
<dbReference type="Proteomes" id="UP000195781">
    <property type="component" value="Unassembled WGS sequence"/>
</dbReference>
<name>A0A1Y3XVS7_9ACTN</name>
<organism evidence="3 4">
    <name type="scientific">[Collinsella] massiliensis</name>
    <dbReference type="NCBI Taxonomy" id="1232426"/>
    <lineage>
        <taxon>Bacteria</taxon>
        <taxon>Bacillati</taxon>
        <taxon>Actinomycetota</taxon>
        <taxon>Coriobacteriia</taxon>
        <taxon>Coriobacteriales</taxon>
        <taxon>Coriobacteriaceae</taxon>
        <taxon>Enorma</taxon>
    </lineage>
</organism>
<sequence>MRYDETVRSRAIELLEAGAGRRRIARELGVPEATARQWSHAYAAGGADAVLRAGASRLVYDADTKRAAVRDHLERGRSIREVMTKYHVASESTVKAWCRAYKAGGVDALAVHRRGRKPRADA</sequence>
<dbReference type="Gene3D" id="1.10.10.10">
    <property type="entry name" value="Winged helix-like DNA-binding domain superfamily/Winged helix DNA-binding domain"/>
    <property type="match status" value="1"/>
</dbReference>
<dbReference type="EMBL" id="NFIE01000002">
    <property type="protein sequence ID" value="OUN89686.1"/>
    <property type="molecule type" value="Genomic_DNA"/>
</dbReference>
<accession>A0A1Y3XVS7</accession>
<dbReference type="Pfam" id="PF13518">
    <property type="entry name" value="HTH_28"/>
    <property type="match status" value="1"/>
</dbReference>
<gene>
    <name evidence="3" type="ORF">B5G02_01240</name>
</gene>
<dbReference type="SUPFAM" id="SSF48295">
    <property type="entry name" value="TrpR-like"/>
    <property type="match status" value="1"/>
</dbReference>
<comment type="caution">
    <text evidence="3">The sequence shown here is derived from an EMBL/GenBank/DDBJ whole genome shotgun (WGS) entry which is preliminary data.</text>
</comment>
<proteinExistence type="inferred from homology"/>
<evidence type="ECO:0000256" key="1">
    <source>
        <dbReference type="ARBA" id="ARBA00038232"/>
    </source>
</evidence>
<dbReference type="Pfam" id="PF13384">
    <property type="entry name" value="HTH_23"/>
    <property type="match status" value="1"/>
</dbReference>
<dbReference type="PANTHER" id="PTHR33795:SF1">
    <property type="entry name" value="INSERTION ELEMENT IS150 PROTEIN INSJ"/>
    <property type="match status" value="1"/>
</dbReference>
<keyword evidence="4" id="KW-1185">Reference proteome</keyword>
<dbReference type="InterPro" id="IPR052057">
    <property type="entry name" value="IS150/IS1296_orfA-like"/>
</dbReference>
<evidence type="ECO:0000259" key="2">
    <source>
        <dbReference type="Pfam" id="PF13518"/>
    </source>
</evidence>